<organism evidence="1 2">
    <name type="scientific">Botryotinia narcissicola</name>
    <dbReference type="NCBI Taxonomy" id="278944"/>
    <lineage>
        <taxon>Eukaryota</taxon>
        <taxon>Fungi</taxon>
        <taxon>Dikarya</taxon>
        <taxon>Ascomycota</taxon>
        <taxon>Pezizomycotina</taxon>
        <taxon>Leotiomycetes</taxon>
        <taxon>Helotiales</taxon>
        <taxon>Sclerotiniaceae</taxon>
        <taxon>Botryotinia</taxon>
    </lineage>
</organism>
<evidence type="ECO:0000313" key="2">
    <source>
        <dbReference type="Proteomes" id="UP000297452"/>
    </source>
</evidence>
<reference evidence="1 2" key="1">
    <citation type="submission" date="2017-12" db="EMBL/GenBank/DDBJ databases">
        <title>Comparative genomics of Botrytis spp.</title>
        <authorList>
            <person name="Valero-Jimenez C.A."/>
            <person name="Tapia P."/>
            <person name="Veloso J."/>
            <person name="Silva-Moreno E."/>
            <person name="Staats M."/>
            <person name="Valdes J.H."/>
            <person name="Van Kan J.A.L."/>
        </authorList>
    </citation>
    <scope>NUCLEOTIDE SEQUENCE [LARGE SCALE GENOMIC DNA]</scope>
    <source>
        <strain evidence="1 2">MUCL2120</strain>
    </source>
</reference>
<dbReference type="EMBL" id="PQXJ01000023">
    <property type="protein sequence ID" value="TGO68535.1"/>
    <property type="molecule type" value="Genomic_DNA"/>
</dbReference>
<name>A0A4Z1J493_9HELO</name>
<dbReference type="AlphaFoldDB" id="A0A4Z1J493"/>
<sequence>MGTTTVRKHQKVRLDFANNLQFVKDQTDQIILAADRFENKVSIFHDSQVYANTKSSRWPRSSSKCVRPFLLLS</sequence>
<proteinExistence type="predicted"/>
<keyword evidence="2" id="KW-1185">Reference proteome</keyword>
<dbReference type="Proteomes" id="UP000297452">
    <property type="component" value="Unassembled WGS sequence"/>
</dbReference>
<accession>A0A4Z1J493</accession>
<protein>
    <submittedName>
        <fullName evidence="1">Uncharacterized protein</fullName>
    </submittedName>
</protein>
<gene>
    <name evidence="1" type="ORF">BOTNAR_0023g00130</name>
</gene>
<comment type="caution">
    <text evidence="1">The sequence shown here is derived from an EMBL/GenBank/DDBJ whole genome shotgun (WGS) entry which is preliminary data.</text>
</comment>
<evidence type="ECO:0000313" key="1">
    <source>
        <dbReference type="EMBL" id="TGO68535.1"/>
    </source>
</evidence>